<dbReference type="GO" id="GO:0043565">
    <property type="term" value="F:sequence-specific DNA binding"/>
    <property type="evidence" value="ECO:0007669"/>
    <property type="project" value="InterPro"/>
</dbReference>
<feature type="domain" description="WRKY" evidence="7">
    <location>
        <begin position="173"/>
        <end position="235"/>
    </location>
</feature>
<feature type="region of interest" description="Disordered" evidence="6">
    <location>
        <begin position="87"/>
        <end position="171"/>
    </location>
</feature>
<protein>
    <submittedName>
        <fullName evidence="9">WRKY transcription factor 55</fullName>
    </submittedName>
</protein>
<evidence type="ECO:0000256" key="5">
    <source>
        <dbReference type="ARBA" id="ARBA00023242"/>
    </source>
</evidence>
<dbReference type="SMART" id="SM00774">
    <property type="entry name" value="WRKY"/>
    <property type="match status" value="1"/>
</dbReference>
<accession>A0A6P8BZ44</accession>
<keyword evidence="8" id="KW-1185">Reference proteome</keyword>
<evidence type="ECO:0000313" key="9">
    <source>
        <dbReference type="RefSeq" id="XP_031374448.1"/>
    </source>
</evidence>
<keyword evidence="4" id="KW-0804">Transcription</keyword>
<dbReference type="AlphaFoldDB" id="A0A6P8BZ44"/>
<dbReference type="InterPro" id="IPR036576">
    <property type="entry name" value="WRKY_dom_sf"/>
</dbReference>
<dbReference type="PROSITE" id="PS50811">
    <property type="entry name" value="WRKY"/>
    <property type="match status" value="1"/>
</dbReference>
<evidence type="ECO:0000256" key="2">
    <source>
        <dbReference type="ARBA" id="ARBA00023015"/>
    </source>
</evidence>
<dbReference type="RefSeq" id="XP_031374448.1">
    <property type="nucleotide sequence ID" value="XM_031518588.1"/>
</dbReference>
<dbReference type="GeneID" id="116189059"/>
<name>A0A6P8BZ44_PUNGR</name>
<keyword evidence="2" id="KW-0805">Transcription regulation</keyword>
<keyword evidence="5" id="KW-0539">Nucleus</keyword>
<proteinExistence type="predicted"/>
<dbReference type="OrthoDB" id="684963at2759"/>
<comment type="subcellular location">
    <subcellularLocation>
        <location evidence="1">Nucleus</location>
    </subcellularLocation>
</comment>
<feature type="compositionally biased region" description="Low complexity" evidence="6">
    <location>
        <begin position="131"/>
        <end position="144"/>
    </location>
</feature>
<evidence type="ECO:0000256" key="6">
    <source>
        <dbReference type="SAM" id="MobiDB-lite"/>
    </source>
</evidence>
<reference evidence="8" key="1">
    <citation type="journal article" date="2020" name="Plant Biotechnol. J.">
        <title>The pomegranate (Punica granatum L.) draft genome dissects genetic divergence between soft- and hard-seeded cultivars.</title>
        <authorList>
            <person name="Luo X."/>
            <person name="Li H."/>
            <person name="Wu Z."/>
            <person name="Yao W."/>
            <person name="Zhao P."/>
            <person name="Cao D."/>
            <person name="Yu H."/>
            <person name="Li K."/>
            <person name="Poudel K."/>
            <person name="Zhao D."/>
            <person name="Zhang F."/>
            <person name="Xia X."/>
            <person name="Chen L."/>
            <person name="Wang Q."/>
            <person name="Jing D."/>
            <person name="Cao S."/>
        </authorList>
    </citation>
    <scope>NUCLEOTIDE SEQUENCE [LARGE SCALE GENOMIC DNA]</scope>
    <source>
        <strain evidence="8">cv. Tunisia</strain>
    </source>
</reference>
<keyword evidence="3" id="KW-0238">DNA-binding</keyword>
<reference evidence="9" key="2">
    <citation type="submission" date="2025-08" db="UniProtKB">
        <authorList>
            <consortium name="RefSeq"/>
        </authorList>
    </citation>
    <scope>IDENTIFICATION</scope>
    <source>
        <tissue evidence="9">Leaf</tissue>
    </source>
</reference>
<dbReference type="GO" id="GO:0003700">
    <property type="term" value="F:DNA-binding transcription factor activity"/>
    <property type="evidence" value="ECO:0007669"/>
    <property type="project" value="InterPro"/>
</dbReference>
<evidence type="ECO:0000256" key="3">
    <source>
        <dbReference type="ARBA" id="ARBA00023125"/>
    </source>
</evidence>
<sequence>MDNGIVPLLRQGCQLARELESNLPNWGDRLDLVTDSCQQIVSAFNGVLVRIGNASDHQRQMQENVTSFTQATMMLLQQQQQQLPQQYYNPGAADNSGGARSMAETPVSGSSGAEAGVPAAGGQFGAREGSDPAGGRASPSSSAQRPRRRQDDPSRRTVTVEAPRFGNTEIPPEDGFTWKKYGQKEILGSLYPRSYYRCTHQKLYHCPAKKQVQRLDSDPHTFQVTYRGNHTCHMSLTAPSISPPQPSTLGMVISQPLPLPQPSLGQPSGTHSQWLSMDFSLGSGAGPSSAPAAPREDQYPLVAVMADVMFNSSGSSSNSMDTIFSSIDHRDDHDQRRQSWEAGDKKD</sequence>
<dbReference type="SUPFAM" id="SSF118290">
    <property type="entry name" value="WRKY DNA-binding domain"/>
    <property type="match status" value="1"/>
</dbReference>
<dbReference type="Proteomes" id="UP000515151">
    <property type="component" value="Chromosome 8"/>
</dbReference>
<evidence type="ECO:0000259" key="7">
    <source>
        <dbReference type="PROSITE" id="PS50811"/>
    </source>
</evidence>
<feature type="region of interest" description="Disordered" evidence="6">
    <location>
        <begin position="312"/>
        <end position="347"/>
    </location>
</feature>
<evidence type="ECO:0000256" key="1">
    <source>
        <dbReference type="ARBA" id="ARBA00004123"/>
    </source>
</evidence>
<dbReference type="Gene3D" id="2.20.25.80">
    <property type="entry name" value="WRKY domain"/>
    <property type="match status" value="1"/>
</dbReference>
<dbReference type="Pfam" id="PF03106">
    <property type="entry name" value="WRKY"/>
    <property type="match status" value="1"/>
</dbReference>
<gene>
    <name evidence="9" type="primary">LOC116189059</name>
</gene>
<dbReference type="PANTHER" id="PTHR31282">
    <property type="entry name" value="WRKY TRANSCRIPTION FACTOR 21-RELATED"/>
    <property type="match status" value="1"/>
</dbReference>
<evidence type="ECO:0000313" key="8">
    <source>
        <dbReference type="Proteomes" id="UP000515151"/>
    </source>
</evidence>
<evidence type="ECO:0000256" key="4">
    <source>
        <dbReference type="ARBA" id="ARBA00023163"/>
    </source>
</evidence>
<dbReference type="GO" id="GO:0005634">
    <property type="term" value="C:nucleus"/>
    <property type="evidence" value="ECO:0007669"/>
    <property type="project" value="UniProtKB-SubCell"/>
</dbReference>
<dbReference type="InterPro" id="IPR003657">
    <property type="entry name" value="WRKY_dom"/>
</dbReference>
<feature type="compositionally biased region" description="Basic and acidic residues" evidence="6">
    <location>
        <begin position="327"/>
        <end position="347"/>
    </location>
</feature>
<feature type="region of interest" description="Disordered" evidence="6">
    <location>
        <begin position="259"/>
        <end position="294"/>
    </location>
</feature>
<organism evidence="8 9">
    <name type="scientific">Punica granatum</name>
    <name type="common">Pomegranate</name>
    <dbReference type="NCBI Taxonomy" id="22663"/>
    <lineage>
        <taxon>Eukaryota</taxon>
        <taxon>Viridiplantae</taxon>
        <taxon>Streptophyta</taxon>
        <taxon>Embryophyta</taxon>
        <taxon>Tracheophyta</taxon>
        <taxon>Spermatophyta</taxon>
        <taxon>Magnoliopsida</taxon>
        <taxon>eudicotyledons</taxon>
        <taxon>Gunneridae</taxon>
        <taxon>Pentapetalae</taxon>
        <taxon>rosids</taxon>
        <taxon>malvids</taxon>
        <taxon>Myrtales</taxon>
        <taxon>Lythraceae</taxon>
        <taxon>Punica</taxon>
    </lineage>
</organism>
<dbReference type="InterPro" id="IPR044810">
    <property type="entry name" value="WRKY_plant"/>
</dbReference>